<organism evidence="1 2">
    <name type="scientific">Grifola frondosa</name>
    <name type="common">Maitake</name>
    <name type="synonym">Polyporus frondosus</name>
    <dbReference type="NCBI Taxonomy" id="5627"/>
    <lineage>
        <taxon>Eukaryota</taxon>
        <taxon>Fungi</taxon>
        <taxon>Dikarya</taxon>
        <taxon>Basidiomycota</taxon>
        <taxon>Agaricomycotina</taxon>
        <taxon>Agaricomycetes</taxon>
        <taxon>Polyporales</taxon>
        <taxon>Grifolaceae</taxon>
        <taxon>Grifola</taxon>
    </lineage>
</organism>
<dbReference type="AlphaFoldDB" id="A0A1C7MBS5"/>
<protein>
    <submittedName>
        <fullName evidence="1">Uncharacterized protein</fullName>
    </submittedName>
</protein>
<evidence type="ECO:0000313" key="2">
    <source>
        <dbReference type="Proteomes" id="UP000092993"/>
    </source>
</evidence>
<gene>
    <name evidence="1" type="ORF">A0H81_05749</name>
</gene>
<name>A0A1C7MBS5_GRIFR</name>
<keyword evidence="2" id="KW-1185">Reference proteome</keyword>
<evidence type="ECO:0000313" key="1">
    <source>
        <dbReference type="EMBL" id="OBZ74365.1"/>
    </source>
</evidence>
<comment type="caution">
    <text evidence="1">The sequence shown here is derived from an EMBL/GenBank/DDBJ whole genome shotgun (WGS) entry which is preliminary data.</text>
</comment>
<proteinExistence type="predicted"/>
<reference evidence="1 2" key="1">
    <citation type="submission" date="2016-03" db="EMBL/GenBank/DDBJ databases">
        <title>Whole genome sequencing of Grifola frondosa 9006-11.</title>
        <authorList>
            <person name="Min B."/>
            <person name="Park H."/>
            <person name="Kim J.-G."/>
            <person name="Cho H."/>
            <person name="Oh Y.-L."/>
            <person name="Kong W.-S."/>
            <person name="Choi I.-G."/>
        </authorList>
    </citation>
    <scope>NUCLEOTIDE SEQUENCE [LARGE SCALE GENOMIC DNA]</scope>
    <source>
        <strain evidence="1 2">9006-11</strain>
    </source>
</reference>
<accession>A0A1C7MBS5</accession>
<dbReference type="EMBL" id="LUGG01000005">
    <property type="protein sequence ID" value="OBZ74365.1"/>
    <property type="molecule type" value="Genomic_DNA"/>
</dbReference>
<dbReference type="Proteomes" id="UP000092993">
    <property type="component" value="Unassembled WGS sequence"/>
</dbReference>
<sequence length="83" mass="9455">MWSLQKTYDMNDSLQGAIVIQNSCYRAISLERIPNRTQSIIDPVSYAFGYRRRALHGEAMAENCSSSSLGCWQYLMSPCLKEV</sequence>